<accession>A0A9P8C902</accession>
<name>A0A9P8C902_9HELO</name>
<dbReference type="Proteomes" id="UP000824998">
    <property type="component" value="Unassembled WGS sequence"/>
</dbReference>
<dbReference type="AlphaFoldDB" id="A0A9P8C902"/>
<evidence type="ECO:0000256" key="1">
    <source>
        <dbReference type="SAM" id="MobiDB-lite"/>
    </source>
</evidence>
<feature type="compositionally biased region" description="Polar residues" evidence="1">
    <location>
        <begin position="125"/>
        <end position="134"/>
    </location>
</feature>
<feature type="region of interest" description="Disordered" evidence="1">
    <location>
        <begin position="116"/>
        <end position="145"/>
    </location>
</feature>
<feature type="region of interest" description="Disordered" evidence="1">
    <location>
        <begin position="1"/>
        <end position="27"/>
    </location>
</feature>
<dbReference type="EMBL" id="MU251378">
    <property type="protein sequence ID" value="KAG9237912.1"/>
    <property type="molecule type" value="Genomic_DNA"/>
</dbReference>
<feature type="compositionally biased region" description="Polar residues" evidence="1">
    <location>
        <begin position="1"/>
        <end position="18"/>
    </location>
</feature>
<evidence type="ECO:0000313" key="2">
    <source>
        <dbReference type="EMBL" id="KAG9237912.1"/>
    </source>
</evidence>
<keyword evidence="3" id="KW-1185">Reference proteome</keyword>
<protein>
    <submittedName>
        <fullName evidence="2">Uncharacterized protein</fullName>
    </submittedName>
</protein>
<evidence type="ECO:0000313" key="3">
    <source>
        <dbReference type="Proteomes" id="UP000824998"/>
    </source>
</evidence>
<gene>
    <name evidence="2" type="ORF">BJ875DRAFT_108441</name>
</gene>
<comment type="caution">
    <text evidence="2">The sequence shown here is derived from an EMBL/GenBank/DDBJ whole genome shotgun (WGS) entry which is preliminary data.</text>
</comment>
<organism evidence="2 3">
    <name type="scientific">Amylocarpus encephaloides</name>
    <dbReference type="NCBI Taxonomy" id="45428"/>
    <lineage>
        <taxon>Eukaryota</taxon>
        <taxon>Fungi</taxon>
        <taxon>Dikarya</taxon>
        <taxon>Ascomycota</taxon>
        <taxon>Pezizomycotina</taxon>
        <taxon>Leotiomycetes</taxon>
        <taxon>Helotiales</taxon>
        <taxon>Helotiales incertae sedis</taxon>
        <taxon>Amylocarpus</taxon>
    </lineage>
</organism>
<sequence>MWSSSASVNTLTVGSTTEPAPPSRDTTDTLLGTIKRHHISLPLPFPVPIPHSVRVLGASPCGSRTELAVSSSDSWDETLCLSRWRSHPRFRVFPAEVFFDAVAAVLIGVSSVEASRGLGGKAGTRTPTQPQNITEGKARKERHAGGPERNAKVIVFIAELMYPSESLVSMFTSIATPLGRLFAIHSWVILKSKKKKKGFRCGPGPTPA</sequence>
<reference evidence="2" key="1">
    <citation type="journal article" date="2021" name="IMA Fungus">
        <title>Genomic characterization of three marine fungi, including Emericellopsis atlantica sp. nov. with signatures of a generalist lifestyle and marine biomass degradation.</title>
        <authorList>
            <person name="Hagestad O.C."/>
            <person name="Hou L."/>
            <person name="Andersen J.H."/>
            <person name="Hansen E.H."/>
            <person name="Altermark B."/>
            <person name="Li C."/>
            <person name="Kuhnert E."/>
            <person name="Cox R.J."/>
            <person name="Crous P.W."/>
            <person name="Spatafora J.W."/>
            <person name="Lail K."/>
            <person name="Amirebrahimi M."/>
            <person name="Lipzen A."/>
            <person name="Pangilinan J."/>
            <person name="Andreopoulos W."/>
            <person name="Hayes R.D."/>
            <person name="Ng V."/>
            <person name="Grigoriev I.V."/>
            <person name="Jackson S.A."/>
            <person name="Sutton T.D.S."/>
            <person name="Dobson A.D.W."/>
            <person name="Rama T."/>
        </authorList>
    </citation>
    <scope>NUCLEOTIDE SEQUENCE</scope>
    <source>
        <strain evidence="2">TRa018bII</strain>
    </source>
</reference>
<proteinExistence type="predicted"/>